<dbReference type="GO" id="GO:0046872">
    <property type="term" value="F:metal ion binding"/>
    <property type="evidence" value="ECO:0007669"/>
    <property type="project" value="UniProtKB-KW"/>
</dbReference>
<dbReference type="GO" id="GO:0010181">
    <property type="term" value="F:FMN binding"/>
    <property type="evidence" value="ECO:0007669"/>
    <property type="project" value="UniProtKB-UniRule"/>
</dbReference>
<dbReference type="EC" id="4.1.1.36" evidence="3"/>
<keyword evidence="1 3" id="KW-0210">Decarboxylase</keyword>
<dbReference type="HAMAP" id="MF_02225">
    <property type="entry name" value="CoaBC"/>
    <property type="match status" value="1"/>
</dbReference>
<evidence type="ECO:0000313" key="7">
    <source>
        <dbReference type="EMBL" id="TRW48982.1"/>
    </source>
</evidence>
<dbReference type="InterPro" id="IPR007085">
    <property type="entry name" value="DNA/pantothenate-metab_flavo_C"/>
</dbReference>
<keyword evidence="3" id="KW-0479">Metal-binding</keyword>
<feature type="binding site" evidence="3">
    <location>
        <position position="288"/>
    </location>
    <ligand>
        <name>CTP</name>
        <dbReference type="ChEBI" id="CHEBI:37563"/>
    </ligand>
</feature>
<comment type="catalytic activity">
    <reaction evidence="3 4">
        <text>N-[(R)-4-phosphopantothenoyl]-L-cysteine + H(+) = (R)-4'-phosphopantetheine + CO2</text>
        <dbReference type="Rhea" id="RHEA:16793"/>
        <dbReference type="ChEBI" id="CHEBI:15378"/>
        <dbReference type="ChEBI" id="CHEBI:16526"/>
        <dbReference type="ChEBI" id="CHEBI:59458"/>
        <dbReference type="ChEBI" id="CHEBI:61723"/>
        <dbReference type="EC" id="4.1.1.36"/>
    </reaction>
</comment>
<keyword evidence="3" id="KW-0460">Magnesium</keyword>
<dbReference type="GO" id="GO:0015937">
    <property type="term" value="P:coenzyme A biosynthetic process"/>
    <property type="evidence" value="ECO:0007669"/>
    <property type="project" value="UniProtKB-UniRule"/>
</dbReference>
<dbReference type="GO" id="GO:0015941">
    <property type="term" value="P:pantothenate catabolic process"/>
    <property type="evidence" value="ECO:0007669"/>
    <property type="project" value="InterPro"/>
</dbReference>
<name>A0A552X1R7_9GAMM</name>
<comment type="cofactor">
    <cofactor evidence="3">
        <name>FMN</name>
        <dbReference type="ChEBI" id="CHEBI:58210"/>
    </cofactor>
    <text evidence="3">Binds 1 FMN per subunit.</text>
</comment>
<dbReference type="Gene3D" id="3.40.50.10300">
    <property type="entry name" value="CoaB-like"/>
    <property type="match status" value="1"/>
</dbReference>
<dbReference type="InterPro" id="IPR035929">
    <property type="entry name" value="CoaB-like_sf"/>
</dbReference>
<keyword evidence="8" id="KW-1185">Reference proteome</keyword>
<dbReference type="Pfam" id="PF04127">
    <property type="entry name" value="DFP"/>
    <property type="match status" value="1"/>
</dbReference>
<keyword evidence="2 3" id="KW-0456">Lyase</keyword>
<comment type="catalytic activity">
    <reaction evidence="3 4">
        <text>(R)-4'-phosphopantothenate + L-cysteine + CTP = N-[(R)-4-phosphopantothenoyl]-L-cysteine + CMP + diphosphate + H(+)</text>
        <dbReference type="Rhea" id="RHEA:19397"/>
        <dbReference type="ChEBI" id="CHEBI:10986"/>
        <dbReference type="ChEBI" id="CHEBI:15378"/>
        <dbReference type="ChEBI" id="CHEBI:33019"/>
        <dbReference type="ChEBI" id="CHEBI:35235"/>
        <dbReference type="ChEBI" id="CHEBI:37563"/>
        <dbReference type="ChEBI" id="CHEBI:59458"/>
        <dbReference type="ChEBI" id="CHEBI:60377"/>
        <dbReference type="EC" id="6.3.2.5"/>
    </reaction>
</comment>
<evidence type="ECO:0000313" key="8">
    <source>
        <dbReference type="Proteomes" id="UP000320359"/>
    </source>
</evidence>
<comment type="similarity">
    <text evidence="3 4">In the N-terminal section; belongs to the HFCD (homo-oligomeric flavin containing Cys decarboxylase) superfamily.</text>
</comment>
<dbReference type="NCBIfam" id="TIGR00521">
    <property type="entry name" value="coaBC_dfp"/>
    <property type="match status" value="1"/>
</dbReference>
<dbReference type="InterPro" id="IPR036551">
    <property type="entry name" value="Flavin_trans-like"/>
</dbReference>
<dbReference type="GO" id="GO:0071513">
    <property type="term" value="C:phosphopantothenoylcysteine decarboxylase complex"/>
    <property type="evidence" value="ECO:0007669"/>
    <property type="project" value="TreeGrafter"/>
</dbReference>
<comment type="function">
    <text evidence="3">Catalyzes two sequential steps in the biosynthesis of coenzyme A. In the first step cysteine is conjugated to 4'-phosphopantothenate to form 4-phosphopantothenoylcysteine. In the second step the latter compound is decarboxylated to form 4'-phosphopantotheine.</text>
</comment>
<keyword evidence="3 4" id="KW-0288">FMN</keyword>
<dbReference type="SUPFAM" id="SSF102645">
    <property type="entry name" value="CoaB-like"/>
    <property type="match status" value="1"/>
</dbReference>
<feature type="binding site" evidence="3">
    <location>
        <position position="298"/>
    </location>
    <ligand>
        <name>CTP</name>
        <dbReference type="ChEBI" id="CHEBI:37563"/>
    </ligand>
</feature>
<feature type="binding site" evidence="3">
    <location>
        <position position="352"/>
    </location>
    <ligand>
        <name>CTP</name>
        <dbReference type="ChEBI" id="CHEBI:37563"/>
    </ligand>
</feature>
<organism evidence="7 8">
    <name type="scientific">Aliidiomarina halalkaliphila</name>
    <dbReference type="NCBI Taxonomy" id="2593535"/>
    <lineage>
        <taxon>Bacteria</taxon>
        <taxon>Pseudomonadati</taxon>
        <taxon>Pseudomonadota</taxon>
        <taxon>Gammaproteobacteria</taxon>
        <taxon>Alteromonadales</taxon>
        <taxon>Idiomarinaceae</taxon>
        <taxon>Aliidiomarina</taxon>
    </lineage>
</organism>
<evidence type="ECO:0000259" key="5">
    <source>
        <dbReference type="Pfam" id="PF02441"/>
    </source>
</evidence>
<proteinExistence type="inferred from homology"/>
<evidence type="ECO:0000259" key="6">
    <source>
        <dbReference type="Pfam" id="PF04127"/>
    </source>
</evidence>
<feature type="domain" description="Flavoprotein" evidence="5">
    <location>
        <begin position="8"/>
        <end position="180"/>
    </location>
</feature>
<dbReference type="OrthoDB" id="9802554at2"/>
<comment type="pathway">
    <text evidence="3 4">Cofactor biosynthesis; coenzyme A biosynthesis; CoA from (R)-pantothenate: step 3/5.</text>
</comment>
<dbReference type="PANTHER" id="PTHR14359:SF6">
    <property type="entry name" value="PHOSPHOPANTOTHENOYLCYSTEINE DECARBOXYLASE"/>
    <property type="match status" value="1"/>
</dbReference>
<dbReference type="UniPathway" id="UPA00241">
    <property type="reaction ID" value="UER00353"/>
</dbReference>
<comment type="function">
    <text evidence="4">Catalyzes two steps in the biosynthesis of coenzyme A. In the first step cysteine is conjugated to 4'-phosphopantothenate to form 4-phosphopantothenoylcysteine, in the latter compound is decarboxylated to form 4'-phosphopantotheine.</text>
</comment>
<evidence type="ECO:0000256" key="4">
    <source>
        <dbReference type="RuleBase" id="RU364078"/>
    </source>
</evidence>
<keyword evidence="3 4" id="KW-0285">Flavoprotein</keyword>
<keyword evidence="3" id="KW-0511">Multifunctional enzyme</keyword>
<accession>A0A552X1R7</accession>
<feature type="active site" description="Proton donor" evidence="3">
    <location>
        <position position="159"/>
    </location>
</feature>
<comment type="similarity">
    <text evidence="3 4">In the C-terminal section; belongs to the PPC synthetase family.</text>
</comment>
<comment type="caution">
    <text evidence="7">The sequence shown here is derived from an EMBL/GenBank/DDBJ whole genome shotgun (WGS) entry which is preliminary data.</text>
</comment>
<sequence>MASLTKRKLLLIVTGGIAAYKTPELVRRLRDEGTEVRVVMTHGAKAFITPLTLQAVSGYPVHDDLLDPAAEAAMGHIELARWADLIVVAPATASAMARLAHGLADDLFSTLCLATDSPIAVVPAMNRLMWSAHATQRNLRLLQDDGKLIWGPAEGSQACGETGAGRMLEPAEILQRIRDFFGATSALNKTESPGALQGKHVVITAGPTREAIDPVRYLSNYSSGKMGYALATAAQAAGARVTLISGPVQLSTPSGVQRIDVITADDMLKATQAVTDMDVFIGCAAVADFRPASMASQKMKKQHGEDSLQLSLVKNPDILAWVAKQSPKPFCVGFAAETQNLDHYAKDKMQRKNLDMIIANDVSNTNIGFNSDHNAVTVFWQNNKKHLEAQSKQSIATEVIGFIAQQTTSQPEEP</sequence>
<dbReference type="AlphaFoldDB" id="A0A552X1R7"/>
<feature type="binding site" evidence="3">
    <location>
        <position position="334"/>
    </location>
    <ligand>
        <name>CTP</name>
        <dbReference type="ChEBI" id="CHEBI:37563"/>
    </ligand>
</feature>
<feature type="binding site" evidence="3">
    <location>
        <begin position="316"/>
        <end position="319"/>
    </location>
    <ligand>
        <name>CTP</name>
        <dbReference type="ChEBI" id="CHEBI:37563"/>
    </ligand>
</feature>
<dbReference type="GO" id="GO:0004632">
    <property type="term" value="F:phosphopantothenate--cysteine ligase activity"/>
    <property type="evidence" value="ECO:0007669"/>
    <property type="project" value="UniProtKB-UniRule"/>
</dbReference>
<dbReference type="EC" id="6.3.2.5" evidence="3"/>
<dbReference type="Pfam" id="PF02441">
    <property type="entry name" value="Flavoprotein"/>
    <property type="match status" value="1"/>
</dbReference>
<dbReference type="EMBL" id="VJWL01000002">
    <property type="protein sequence ID" value="TRW48982.1"/>
    <property type="molecule type" value="Genomic_DNA"/>
</dbReference>
<protein>
    <recommendedName>
        <fullName evidence="3">Coenzyme A biosynthesis bifunctional protein CoaBC</fullName>
    </recommendedName>
    <alternativeName>
        <fullName evidence="3">DNA/pantothenate metabolism flavoprotein</fullName>
    </alternativeName>
    <alternativeName>
        <fullName evidence="3">Phosphopantothenoylcysteine synthetase/decarboxylase</fullName>
        <shortName evidence="3">PPCS-PPCDC</shortName>
    </alternativeName>
    <domain>
        <recommendedName>
            <fullName evidence="3">Phosphopantothenoylcysteine decarboxylase</fullName>
            <shortName evidence="3">PPC decarboxylase</shortName>
            <shortName evidence="3">PPC-DC</shortName>
            <ecNumber evidence="3">4.1.1.36</ecNumber>
        </recommendedName>
        <alternativeName>
            <fullName evidence="3">CoaC</fullName>
        </alternativeName>
    </domain>
    <domain>
        <recommendedName>
            <fullName evidence="3">Phosphopantothenate--cysteine ligase</fullName>
            <ecNumber evidence="3">6.3.2.5</ecNumber>
        </recommendedName>
        <alternativeName>
            <fullName evidence="3">CoaB</fullName>
        </alternativeName>
        <alternativeName>
            <fullName evidence="3">Phosphopantothenoylcysteine synthetase</fullName>
            <shortName evidence="3">PPC synthetase</shortName>
            <shortName evidence="3">PPC-S</shortName>
        </alternativeName>
    </domain>
</protein>
<comment type="cofactor">
    <cofactor evidence="3">
        <name>Mg(2+)</name>
        <dbReference type="ChEBI" id="CHEBI:18420"/>
    </cofactor>
</comment>
<keyword evidence="3 4" id="KW-0436">Ligase</keyword>
<evidence type="ECO:0000256" key="2">
    <source>
        <dbReference type="ARBA" id="ARBA00023239"/>
    </source>
</evidence>
<gene>
    <name evidence="3 7" type="primary">coaBC</name>
    <name evidence="7" type="ORF">FM042_08350</name>
</gene>
<feature type="binding site" evidence="3">
    <location>
        <begin position="282"/>
        <end position="284"/>
    </location>
    <ligand>
        <name>CTP</name>
        <dbReference type="ChEBI" id="CHEBI:37563"/>
    </ligand>
</feature>
<dbReference type="GO" id="GO:0004633">
    <property type="term" value="F:phosphopantothenoylcysteine decarboxylase activity"/>
    <property type="evidence" value="ECO:0007669"/>
    <property type="project" value="UniProtKB-UniRule"/>
</dbReference>
<dbReference type="Gene3D" id="3.40.50.1950">
    <property type="entry name" value="Flavin prenyltransferase-like"/>
    <property type="match status" value="1"/>
</dbReference>
<dbReference type="InterPro" id="IPR003382">
    <property type="entry name" value="Flavoprotein"/>
</dbReference>
<dbReference type="SUPFAM" id="SSF52507">
    <property type="entry name" value="Homo-oligomeric flavin-containing Cys decarboxylases, HFCD"/>
    <property type="match status" value="1"/>
</dbReference>
<feature type="region of interest" description="Phosphopantothenate--cysteine ligase" evidence="3">
    <location>
        <begin position="201"/>
        <end position="414"/>
    </location>
</feature>
<feature type="binding site" evidence="3">
    <location>
        <position position="348"/>
    </location>
    <ligand>
        <name>CTP</name>
        <dbReference type="ChEBI" id="CHEBI:37563"/>
    </ligand>
</feature>
<comment type="pathway">
    <text evidence="3 4">Cofactor biosynthesis; coenzyme A biosynthesis; CoA from (R)-pantothenate: step 2/5.</text>
</comment>
<evidence type="ECO:0000256" key="1">
    <source>
        <dbReference type="ARBA" id="ARBA00022793"/>
    </source>
</evidence>
<dbReference type="InterPro" id="IPR005252">
    <property type="entry name" value="CoaBC"/>
</dbReference>
<feature type="region of interest" description="Phosphopantothenoylcysteine decarboxylase" evidence="3">
    <location>
        <begin position="1"/>
        <end position="200"/>
    </location>
</feature>
<reference evidence="7 8" key="1">
    <citation type="submission" date="2019-07" db="EMBL/GenBank/DDBJ databases">
        <authorList>
            <person name="Yang M."/>
            <person name="Zhao D."/>
            <person name="Xiang H."/>
        </authorList>
    </citation>
    <scope>NUCLEOTIDE SEQUENCE [LARGE SCALE GENOMIC DNA]</scope>
    <source>
        <strain evidence="7 8">IM1326</strain>
    </source>
</reference>
<feature type="domain" description="DNA/pantothenate metabolism flavoprotein C-terminal" evidence="6">
    <location>
        <begin position="196"/>
        <end position="405"/>
    </location>
</feature>
<dbReference type="PANTHER" id="PTHR14359">
    <property type="entry name" value="HOMO-OLIGOMERIC FLAVIN CONTAINING CYS DECARBOXYLASE FAMILY"/>
    <property type="match status" value="1"/>
</dbReference>
<dbReference type="Proteomes" id="UP000320359">
    <property type="component" value="Unassembled WGS sequence"/>
</dbReference>
<evidence type="ECO:0000256" key="3">
    <source>
        <dbReference type="HAMAP-Rule" id="MF_02225"/>
    </source>
</evidence>